<evidence type="ECO:0000259" key="1">
    <source>
        <dbReference type="Pfam" id="PF09356"/>
    </source>
</evidence>
<dbReference type="Proteomes" id="UP001059971">
    <property type="component" value="Chromosome 1"/>
</dbReference>
<dbReference type="Pfam" id="PF09356">
    <property type="entry name" value="Phage_BR0599"/>
    <property type="match status" value="1"/>
</dbReference>
<dbReference type="Pfam" id="PF09931">
    <property type="entry name" value="Phage_phiJL001_Gp84_N"/>
    <property type="match status" value="1"/>
</dbReference>
<reference evidence="2" key="1">
    <citation type="submission" date="2018-07" db="EMBL/GenBank/DDBJ databases">
        <title>Complete genome sequence of Sphingomonas bisphenolicum strain AO1, a bisphenol A degradative bacterium isolated from Japanese farm field.</title>
        <authorList>
            <person name="Murakami M."/>
            <person name="Koh M."/>
            <person name="Koba S."/>
            <person name="Matsumura Y."/>
        </authorList>
    </citation>
    <scope>NUCLEOTIDE SEQUENCE</scope>
    <source>
        <strain evidence="2">AO1</strain>
    </source>
</reference>
<sequence>MSDVERLSQPLNTLAFCWRIERRDGVTIGLTSHDRDLDIGGLTYRAAPGMTPSAVRNGIGLDGEDSDVAGALSSDAIGEADLMAGRWDGAALELRLTQWEVLGEALGEEAGALWLLLARGEIGAVARKGGAFTAELLGAAAVLSGPVTPSTSPDCRARLGDAACRVDMAGRRRIVAVGSVDDVDVAVGGLAAGAYAFGALRWLTGANAGLTQAVVDNGADGLVLADPPAFAVTAGTLALLTEGCDRQLATCAARFGNALNFRGEPYLPGMDLLTRYPGA</sequence>
<evidence type="ECO:0000313" key="3">
    <source>
        <dbReference type="Proteomes" id="UP001059971"/>
    </source>
</evidence>
<dbReference type="NCBIfam" id="TIGR02218">
    <property type="entry name" value="phg_TIGR02218"/>
    <property type="match status" value="1"/>
</dbReference>
<feature type="domain" description="Bacteriophage phiJL001 Gp84 C-terminal" evidence="1">
    <location>
        <begin position="193"/>
        <end position="271"/>
    </location>
</feature>
<dbReference type="EMBL" id="AP018817">
    <property type="protein sequence ID" value="BBF69849.1"/>
    <property type="molecule type" value="Genomic_DNA"/>
</dbReference>
<evidence type="ECO:0000313" key="2">
    <source>
        <dbReference type="EMBL" id="BBF69849.1"/>
    </source>
</evidence>
<dbReference type="RefSeq" id="WP_261934353.1">
    <property type="nucleotide sequence ID" value="NZ_AP018817.1"/>
</dbReference>
<name>A0ABN5WC10_9SPHN</name>
<accession>A0ABN5WC10</accession>
<proteinExistence type="predicted"/>
<protein>
    <recommendedName>
        <fullName evidence="1">Bacteriophage phiJL001 Gp84 C-terminal domain-containing protein</fullName>
    </recommendedName>
</protein>
<organism evidence="2 3">
    <name type="scientific">Sphingomonas bisphenolicum</name>
    <dbReference type="NCBI Taxonomy" id="296544"/>
    <lineage>
        <taxon>Bacteria</taxon>
        <taxon>Pseudomonadati</taxon>
        <taxon>Pseudomonadota</taxon>
        <taxon>Alphaproteobacteria</taxon>
        <taxon>Sphingomonadales</taxon>
        <taxon>Sphingomonadaceae</taxon>
        <taxon>Sphingomonas</taxon>
    </lineage>
</organism>
<keyword evidence="3" id="KW-1185">Reference proteome</keyword>
<dbReference type="InterPro" id="IPR011928">
    <property type="entry name" value="Phage_phiJL001_Gp84"/>
</dbReference>
<gene>
    <name evidence="2" type="ORF">SBA_ch1_20490</name>
</gene>
<dbReference type="InterPro" id="IPR018964">
    <property type="entry name" value="Phage_phiJL001_Gp84_C"/>
</dbReference>